<organism evidence="4 5">
    <name type="scientific">Pedobacter duraquae</name>
    <dbReference type="NCBI Taxonomy" id="425511"/>
    <lineage>
        <taxon>Bacteria</taxon>
        <taxon>Pseudomonadati</taxon>
        <taxon>Bacteroidota</taxon>
        <taxon>Sphingobacteriia</taxon>
        <taxon>Sphingobacteriales</taxon>
        <taxon>Sphingobacteriaceae</taxon>
        <taxon>Pedobacter</taxon>
    </lineage>
</organism>
<evidence type="ECO:0000259" key="3">
    <source>
        <dbReference type="PROSITE" id="PS50930"/>
    </source>
</evidence>
<evidence type="ECO:0000256" key="1">
    <source>
        <dbReference type="PROSITE-ProRule" id="PRU00169"/>
    </source>
</evidence>
<dbReference type="InterPro" id="IPR046947">
    <property type="entry name" value="LytR-like"/>
</dbReference>
<dbReference type="SMART" id="SM00850">
    <property type="entry name" value="LytTR"/>
    <property type="match status" value="1"/>
</dbReference>
<dbReference type="Proteomes" id="UP000295499">
    <property type="component" value="Unassembled WGS sequence"/>
</dbReference>
<dbReference type="OrthoDB" id="9787344at2"/>
<feature type="domain" description="HTH LytTR-type" evidence="3">
    <location>
        <begin position="140"/>
        <end position="212"/>
    </location>
</feature>
<dbReference type="Pfam" id="PF00072">
    <property type="entry name" value="Response_reg"/>
    <property type="match status" value="1"/>
</dbReference>
<dbReference type="InterPro" id="IPR007492">
    <property type="entry name" value="LytTR_DNA-bd_dom"/>
</dbReference>
<evidence type="ECO:0000259" key="2">
    <source>
        <dbReference type="PROSITE" id="PS50110"/>
    </source>
</evidence>
<keyword evidence="5" id="KW-1185">Reference proteome</keyword>
<name>A0A4R6ILP3_9SPHI</name>
<dbReference type="SUPFAM" id="SSF52172">
    <property type="entry name" value="CheY-like"/>
    <property type="match status" value="1"/>
</dbReference>
<sequence length="239" mass="26957">MEKIRCALVDDKPLALDVLIDHISKMADLQISISTTNPMEALKMVMDGAIDLVFLDIQMPELSGLQFMKITPGKCKIILTTAYAEFALEGFEHDAIDYLLKPISFERFYKAVSKAKHFFHTPAKEIQMVALQAESPKGFIFVKTEYRLVKIDISDISYVEGMQNYVAIHTSSGKILSLLNIKKLEELLAGNGFIRVHRSYLLSLAKIDSVERSRIYIGEAVIPLGDSFRDAFFEAIESR</sequence>
<evidence type="ECO:0000313" key="5">
    <source>
        <dbReference type="Proteomes" id="UP000295499"/>
    </source>
</evidence>
<feature type="modified residue" description="4-aspartylphosphate" evidence="1">
    <location>
        <position position="56"/>
    </location>
</feature>
<accession>A0A4R6ILP3</accession>
<dbReference type="GO" id="GO:0003677">
    <property type="term" value="F:DNA binding"/>
    <property type="evidence" value="ECO:0007669"/>
    <property type="project" value="InterPro"/>
</dbReference>
<dbReference type="Gene3D" id="3.40.50.2300">
    <property type="match status" value="1"/>
</dbReference>
<dbReference type="Pfam" id="PF04397">
    <property type="entry name" value="LytTR"/>
    <property type="match status" value="1"/>
</dbReference>
<protein>
    <submittedName>
        <fullName evidence="4">LytTR family two component transcriptional regulator</fullName>
    </submittedName>
</protein>
<dbReference type="SMART" id="SM00448">
    <property type="entry name" value="REC"/>
    <property type="match status" value="1"/>
</dbReference>
<dbReference type="InterPro" id="IPR001789">
    <property type="entry name" value="Sig_transdc_resp-reg_receiver"/>
</dbReference>
<evidence type="ECO:0000313" key="4">
    <source>
        <dbReference type="EMBL" id="TDO23032.1"/>
    </source>
</evidence>
<reference evidence="4 5" key="1">
    <citation type="submission" date="2019-03" db="EMBL/GenBank/DDBJ databases">
        <title>Genomic Encyclopedia of Archaeal and Bacterial Type Strains, Phase II (KMG-II): from individual species to whole genera.</title>
        <authorList>
            <person name="Goeker M."/>
        </authorList>
    </citation>
    <scope>NUCLEOTIDE SEQUENCE [LARGE SCALE GENOMIC DNA]</scope>
    <source>
        <strain evidence="4 5">DSM 19034</strain>
    </source>
</reference>
<dbReference type="PROSITE" id="PS50930">
    <property type="entry name" value="HTH_LYTTR"/>
    <property type="match status" value="1"/>
</dbReference>
<dbReference type="PROSITE" id="PS50110">
    <property type="entry name" value="RESPONSE_REGULATORY"/>
    <property type="match status" value="1"/>
</dbReference>
<dbReference type="InterPro" id="IPR011006">
    <property type="entry name" value="CheY-like_superfamily"/>
</dbReference>
<dbReference type="EMBL" id="SNWM01000002">
    <property type="protein sequence ID" value="TDO23032.1"/>
    <property type="molecule type" value="Genomic_DNA"/>
</dbReference>
<dbReference type="PANTHER" id="PTHR37299">
    <property type="entry name" value="TRANSCRIPTIONAL REGULATOR-RELATED"/>
    <property type="match status" value="1"/>
</dbReference>
<dbReference type="AlphaFoldDB" id="A0A4R6ILP3"/>
<dbReference type="RefSeq" id="WP_133554881.1">
    <property type="nucleotide sequence ID" value="NZ_SNWM01000002.1"/>
</dbReference>
<gene>
    <name evidence="4" type="ORF">CLV32_2018</name>
</gene>
<comment type="caution">
    <text evidence="4">The sequence shown here is derived from an EMBL/GenBank/DDBJ whole genome shotgun (WGS) entry which is preliminary data.</text>
</comment>
<dbReference type="GO" id="GO:0000156">
    <property type="term" value="F:phosphorelay response regulator activity"/>
    <property type="evidence" value="ECO:0007669"/>
    <property type="project" value="InterPro"/>
</dbReference>
<keyword evidence="1" id="KW-0597">Phosphoprotein</keyword>
<dbReference type="PANTHER" id="PTHR37299:SF1">
    <property type="entry name" value="STAGE 0 SPORULATION PROTEIN A HOMOLOG"/>
    <property type="match status" value="1"/>
</dbReference>
<feature type="domain" description="Response regulatory" evidence="2">
    <location>
        <begin position="5"/>
        <end position="116"/>
    </location>
</feature>
<proteinExistence type="predicted"/>
<dbReference type="Gene3D" id="2.40.50.1020">
    <property type="entry name" value="LytTr DNA-binding domain"/>
    <property type="match status" value="1"/>
</dbReference>